<dbReference type="Proteomes" id="UP000316781">
    <property type="component" value="Unassembled WGS sequence"/>
</dbReference>
<organism evidence="3 4">
    <name type="scientific">Methylosinus sporium</name>
    <dbReference type="NCBI Taxonomy" id="428"/>
    <lineage>
        <taxon>Bacteria</taxon>
        <taxon>Pseudomonadati</taxon>
        <taxon>Pseudomonadota</taxon>
        <taxon>Alphaproteobacteria</taxon>
        <taxon>Hyphomicrobiales</taxon>
        <taxon>Methylocystaceae</taxon>
        <taxon>Methylosinus</taxon>
    </lineage>
</organism>
<evidence type="ECO:0000313" key="4">
    <source>
        <dbReference type="Proteomes" id="UP000316781"/>
    </source>
</evidence>
<dbReference type="AlphaFoldDB" id="A0A549SDK1"/>
<accession>A0A549SDK1</accession>
<feature type="chain" id="PRO_5022079471" evidence="2">
    <location>
        <begin position="28"/>
        <end position="223"/>
    </location>
</feature>
<sequence>MDTRSMRRSLFVLVLAAASAMTGSALAHGGVKLEQDECVATVGPVKVHFIGYQRKGEPEEFCDDIVRTGPTVIALTAVESGRLPDSYMAQNQASNAAPPAPAVDVRDIAIGVRIVKDVGEAGDSAAATEFYAPPKIHRNATMTFEHDFKEAGNYVAIITVADRDGHEWSSRFPFRVGVLSLWNMIEYVLYGIGFLALSAGLWLIAWRRPPTEPGADGALHHAE</sequence>
<name>A0A549SDK1_METSR</name>
<evidence type="ECO:0000256" key="2">
    <source>
        <dbReference type="SAM" id="SignalP"/>
    </source>
</evidence>
<dbReference type="EMBL" id="VJMF01000098">
    <property type="protein sequence ID" value="TRL26537.1"/>
    <property type="molecule type" value="Genomic_DNA"/>
</dbReference>
<evidence type="ECO:0000313" key="3">
    <source>
        <dbReference type="EMBL" id="TRL26537.1"/>
    </source>
</evidence>
<keyword evidence="1" id="KW-0472">Membrane</keyword>
<keyword evidence="2" id="KW-0732">Signal</keyword>
<keyword evidence="1" id="KW-0812">Transmembrane</keyword>
<reference evidence="3 4" key="1">
    <citation type="submission" date="2019-07" db="EMBL/GenBank/DDBJ databases">
        <title>Ln-dependent methylotrophs.</title>
        <authorList>
            <person name="Tani A."/>
        </authorList>
    </citation>
    <scope>NUCLEOTIDE SEQUENCE [LARGE SCALE GENOMIC DNA]</scope>
    <source>
        <strain evidence="3 4">SM89A</strain>
    </source>
</reference>
<protein>
    <submittedName>
        <fullName evidence="3">Uncharacterized protein</fullName>
    </submittedName>
</protein>
<gene>
    <name evidence="3" type="ORF">FM996_19530</name>
</gene>
<feature type="transmembrane region" description="Helical" evidence="1">
    <location>
        <begin position="187"/>
        <end position="206"/>
    </location>
</feature>
<keyword evidence="1" id="KW-1133">Transmembrane helix</keyword>
<proteinExistence type="predicted"/>
<evidence type="ECO:0000256" key="1">
    <source>
        <dbReference type="SAM" id="Phobius"/>
    </source>
</evidence>
<feature type="signal peptide" evidence="2">
    <location>
        <begin position="1"/>
        <end position="27"/>
    </location>
</feature>
<comment type="caution">
    <text evidence="3">The sequence shown here is derived from an EMBL/GenBank/DDBJ whole genome shotgun (WGS) entry which is preliminary data.</text>
</comment>